<dbReference type="EC" id="3.5.2.9" evidence="1"/>
<dbReference type="GO" id="GO:0005975">
    <property type="term" value="P:carbohydrate metabolic process"/>
    <property type="evidence" value="ECO:0007669"/>
    <property type="project" value="InterPro"/>
</dbReference>
<organism evidence="2 3">
    <name type="scientific">Gordonia desulfuricans</name>
    <dbReference type="NCBI Taxonomy" id="89051"/>
    <lineage>
        <taxon>Bacteria</taxon>
        <taxon>Bacillati</taxon>
        <taxon>Actinomycetota</taxon>
        <taxon>Actinomycetes</taxon>
        <taxon>Mycobacteriales</taxon>
        <taxon>Gordoniaceae</taxon>
        <taxon>Gordonia</taxon>
    </lineage>
</organism>
<dbReference type="HAMAP" id="MF_00691">
    <property type="entry name" value="PxpA"/>
    <property type="match status" value="1"/>
</dbReference>
<evidence type="ECO:0000256" key="1">
    <source>
        <dbReference type="HAMAP-Rule" id="MF_00691"/>
    </source>
</evidence>
<evidence type="ECO:0000313" key="2">
    <source>
        <dbReference type="EMBL" id="NDK89947.1"/>
    </source>
</evidence>
<dbReference type="InterPro" id="IPR011330">
    <property type="entry name" value="Glyco_hydro/deAcase_b/a-brl"/>
</dbReference>
<dbReference type="Proteomes" id="UP000466307">
    <property type="component" value="Unassembled WGS sequence"/>
</dbReference>
<protein>
    <recommendedName>
        <fullName evidence="1">5-oxoprolinase subunit A</fullName>
        <shortName evidence="1">5-OPase subunit A</shortName>
        <ecNumber evidence="1">3.5.2.9</ecNumber>
    </recommendedName>
    <alternativeName>
        <fullName evidence="1">5-oxoprolinase (ATP-hydrolyzing) subunit A</fullName>
    </alternativeName>
</protein>
<evidence type="ECO:0000313" key="3">
    <source>
        <dbReference type="Proteomes" id="UP000466307"/>
    </source>
</evidence>
<dbReference type="GO" id="GO:0017168">
    <property type="term" value="F:5-oxoprolinase (ATP-hydrolyzing) activity"/>
    <property type="evidence" value="ECO:0007669"/>
    <property type="project" value="UniProtKB-UniRule"/>
</dbReference>
<dbReference type="AlphaFoldDB" id="A0A7K3LQX7"/>
<name>A0A7K3LQX7_9ACTN</name>
<dbReference type="PANTHER" id="PTHR30292">
    <property type="entry name" value="UNCHARACTERIZED PROTEIN YBGL-RELATED"/>
    <property type="match status" value="1"/>
</dbReference>
<comment type="caution">
    <text evidence="2">The sequence shown here is derived from an EMBL/GenBank/DDBJ whole genome shotgun (WGS) entry which is preliminary data.</text>
</comment>
<sequence>MYNADVSGITHSAVTVDLNADLGEGVGDDEAMLGIVTSANVACGFHAGTPAELLATCRAAAAAGVRVGAQVSYPDRQGFGRRFMDIAPAELTADILYQIGALQAIAKSVGTSVTYVKPHGALYNSIVHHERQADAVIRALLELGGTLPLMGLAGSPVLHRAGDAGLPVIAEAFADRAYTPEGTLVPRTEAGAVLTDSATIARRVVDLVTSGSLTSIDGSDLRIEAESVCLHGDTPGAVRHAREVREALRRAGVSVASVPR</sequence>
<comment type="function">
    <text evidence="1">Catalyzes the cleavage of 5-oxoproline to form L-glutamate coupled to the hydrolysis of ATP to ADP and inorganic phosphate.</text>
</comment>
<dbReference type="PANTHER" id="PTHR30292:SF0">
    <property type="entry name" value="5-OXOPROLINASE SUBUNIT A"/>
    <property type="match status" value="1"/>
</dbReference>
<reference evidence="2 3" key="1">
    <citation type="submission" date="2020-01" db="EMBL/GenBank/DDBJ databases">
        <title>Investigation of new actinobacteria for the biodesulphurisation of diesel fuel.</title>
        <authorList>
            <person name="Athi Narayanan S.M."/>
        </authorList>
    </citation>
    <scope>NUCLEOTIDE SEQUENCE [LARGE SCALE GENOMIC DNA]</scope>
    <source>
        <strain evidence="2 3">213E</strain>
    </source>
</reference>
<accession>A0A7K3LQX7</accession>
<dbReference type="EMBL" id="JAADZU010000027">
    <property type="protein sequence ID" value="NDK89947.1"/>
    <property type="molecule type" value="Genomic_DNA"/>
</dbReference>
<keyword evidence="1" id="KW-0547">Nucleotide-binding</keyword>
<keyword evidence="1" id="KW-0378">Hydrolase</keyword>
<gene>
    <name evidence="1" type="primary">pxpA</name>
    <name evidence="2" type="ORF">GYA93_10195</name>
</gene>
<dbReference type="CDD" id="cd10787">
    <property type="entry name" value="LamB_YcsF_like"/>
    <property type="match status" value="1"/>
</dbReference>
<keyword evidence="1" id="KW-0067">ATP-binding</keyword>
<comment type="subunit">
    <text evidence="1">Forms a complex composed of PxpA, PxpB and PxpC.</text>
</comment>
<dbReference type="GO" id="GO:0005524">
    <property type="term" value="F:ATP binding"/>
    <property type="evidence" value="ECO:0007669"/>
    <property type="project" value="UniProtKB-UniRule"/>
</dbReference>
<dbReference type="InterPro" id="IPR005501">
    <property type="entry name" value="LamB/YcsF/PxpA-like"/>
</dbReference>
<dbReference type="Pfam" id="PF03746">
    <property type="entry name" value="LamB_YcsF"/>
    <property type="match status" value="1"/>
</dbReference>
<keyword evidence="3" id="KW-1185">Reference proteome</keyword>
<comment type="catalytic activity">
    <reaction evidence="1">
        <text>5-oxo-L-proline + ATP + 2 H2O = L-glutamate + ADP + phosphate + H(+)</text>
        <dbReference type="Rhea" id="RHEA:10348"/>
        <dbReference type="ChEBI" id="CHEBI:15377"/>
        <dbReference type="ChEBI" id="CHEBI:15378"/>
        <dbReference type="ChEBI" id="CHEBI:29985"/>
        <dbReference type="ChEBI" id="CHEBI:30616"/>
        <dbReference type="ChEBI" id="CHEBI:43474"/>
        <dbReference type="ChEBI" id="CHEBI:58402"/>
        <dbReference type="ChEBI" id="CHEBI:456216"/>
        <dbReference type="EC" id="3.5.2.9"/>
    </reaction>
</comment>
<comment type="similarity">
    <text evidence="1">Belongs to the LamB/PxpA family.</text>
</comment>
<dbReference type="NCBIfam" id="NF003816">
    <property type="entry name" value="PRK05406.1-5"/>
    <property type="match status" value="1"/>
</dbReference>
<proteinExistence type="inferred from homology"/>
<dbReference type="NCBIfam" id="NF003814">
    <property type="entry name" value="PRK05406.1-3"/>
    <property type="match status" value="1"/>
</dbReference>
<dbReference type="Gene3D" id="3.20.20.370">
    <property type="entry name" value="Glycoside hydrolase/deacetylase"/>
    <property type="match status" value="1"/>
</dbReference>
<dbReference type="SUPFAM" id="SSF88713">
    <property type="entry name" value="Glycoside hydrolase/deacetylase"/>
    <property type="match status" value="1"/>
</dbReference>